<dbReference type="PANTHER" id="PTHR30575:SF0">
    <property type="entry name" value="XAA-ARG DIPEPTIDASE"/>
    <property type="match status" value="1"/>
</dbReference>
<dbReference type="GO" id="GO:0016805">
    <property type="term" value="F:dipeptidase activity"/>
    <property type="evidence" value="ECO:0007669"/>
    <property type="project" value="TreeGrafter"/>
</dbReference>
<dbReference type="PIRSF" id="PIRSF037227">
    <property type="entry name" value="Aminobenzoyl-glu_utiliz_pB"/>
    <property type="match status" value="1"/>
</dbReference>
<keyword evidence="3" id="KW-1185">Reference proteome</keyword>
<protein>
    <submittedName>
        <fullName evidence="2">Amidohydrolase</fullName>
    </submittedName>
</protein>
<dbReference type="Gene3D" id="3.40.630.10">
    <property type="entry name" value="Zn peptidases"/>
    <property type="match status" value="1"/>
</dbReference>
<dbReference type="Gene3D" id="3.30.70.360">
    <property type="match status" value="1"/>
</dbReference>
<evidence type="ECO:0000313" key="2">
    <source>
        <dbReference type="EMBL" id="QQK76450.1"/>
    </source>
</evidence>
<dbReference type="RefSeq" id="WP_200123580.1">
    <property type="nucleotide sequence ID" value="NZ_CP054705.1"/>
</dbReference>
<dbReference type="CDD" id="cd05673">
    <property type="entry name" value="M20_Acy1L2_AbgB"/>
    <property type="match status" value="1"/>
</dbReference>
<evidence type="ECO:0000313" key="3">
    <source>
        <dbReference type="Proteomes" id="UP000595823"/>
    </source>
</evidence>
<evidence type="ECO:0000259" key="1">
    <source>
        <dbReference type="Pfam" id="PF07687"/>
    </source>
</evidence>
<dbReference type="InterPro" id="IPR011650">
    <property type="entry name" value="Peptidase_M20_dimer"/>
</dbReference>
<dbReference type="InterPro" id="IPR036264">
    <property type="entry name" value="Bact_exopeptidase_dim_dom"/>
</dbReference>
<dbReference type="SUPFAM" id="SSF55031">
    <property type="entry name" value="Bacterial exopeptidase dimerisation domain"/>
    <property type="match status" value="1"/>
</dbReference>
<proteinExistence type="predicted"/>
<dbReference type="InterPro" id="IPR017145">
    <property type="entry name" value="Aminobenzoyl-glu_utiliz_pB"/>
</dbReference>
<accession>A0A7T6Z406</accession>
<reference evidence="2 3" key="1">
    <citation type="submission" date="2020-06" db="EMBL/GenBank/DDBJ databases">
        <title>Genomic analysis of Salicibibacter sp. NKC5-3.</title>
        <authorList>
            <person name="Oh Y.J."/>
        </authorList>
    </citation>
    <scope>NUCLEOTIDE SEQUENCE [LARGE SCALE GENOMIC DNA]</scope>
    <source>
        <strain evidence="2 3">NKC5-3</strain>
    </source>
</reference>
<dbReference type="InterPro" id="IPR002933">
    <property type="entry name" value="Peptidase_M20"/>
</dbReference>
<gene>
    <name evidence="2" type="ORF">HUG15_13350</name>
</gene>
<dbReference type="GO" id="GO:0005737">
    <property type="term" value="C:cytoplasm"/>
    <property type="evidence" value="ECO:0007669"/>
    <property type="project" value="TreeGrafter"/>
</dbReference>
<dbReference type="SUPFAM" id="SSF53187">
    <property type="entry name" value="Zn-dependent exopeptidases"/>
    <property type="match status" value="1"/>
</dbReference>
<dbReference type="GO" id="GO:0071713">
    <property type="term" value="F:para-aminobenzoyl-glutamate hydrolase activity"/>
    <property type="evidence" value="ECO:0007669"/>
    <property type="project" value="TreeGrafter"/>
</dbReference>
<dbReference type="NCBIfam" id="TIGR01891">
    <property type="entry name" value="amidohydrolases"/>
    <property type="match status" value="1"/>
</dbReference>
<dbReference type="AlphaFoldDB" id="A0A7T6Z406"/>
<dbReference type="GO" id="GO:0046657">
    <property type="term" value="P:folic acid catabolic process"/>
    <property type="evidence" value="ECO:0007669"/>
    <property type="project" value="TreeGrafter"/>
</dbReference>
<dbReference type="Proteomes" id="UP000595823">
    <property type="component" value="Chromosome"/>
</dbReference>
<dbReference type="InterPro" id="IPR017439">
    <property type="entry name" value="Amidohydrolase"/>
</dbReference>
<sequence length="483" mass="52567">MQADTKNVVERVSQIIESQKEKFTAISDQIWEFAEVRFEENESSECLASFMEEQDFHIERGVAGIPTAFTATSGTSGPVIAILGEFDALPGLSQKAGKTSKEPIQSEAPGHGCGHNLLGVGGIAAAVAVRTYMEEQGLEGTIRYYGCPAEESGYGKTYMVKAGLFEDVDAAFSWHPHYMNRLFNGPTLAVVHAHFTFKGVSSHAAASPELGRSALDAVELMNVGVNYMREHMPDDARVHYAITNTGGMSPNVVQPEAEVAYFVRAPQSAQAKELFERVKNIAKGASLMTETTVEHRIEGACSNLVSNRVLDQLLHQNMAALEEAHFTEEELRTSKAFYETLSDNEKQMAASLVGEQQAAELSERPLIHEVAPYSEPKASSKGTGSTDVGDVSWVTPTTQLMAATEAFGTPLHTWQVVAQGQTSYAKKGMLYAGKSLASTIINALQTPDVLREAKEELHRQGAGADQYDCLLPEEQVLPHMLHQ</sequence>
<name>A0A7T6Z406_9BACI</name>
<keyword evidence="2" id="KW-0378">Hydrolase</keyword>
<feature type="domain" description="Peptidase M20 dimerisation" evidence="1">
    <location>
        <begin position="192"/>
        <end position="283"/>
    </location>
</feature>
<dbReference type="InterPro" id="IPR052030">
    <property type="entry name" value="Peptidase_M20/M20A_hydrolases"/>
</dbReference>
<organism evidence="2 3">
    <name type="scientific">Salicibibacter cibarius</name>
    <dbReference type="NCBI Taxonomy" id="2743000"/>
    <lineage>
        <taxon>Bacteria</taxon>
        <taxon>Bacillati</taxon>
        <taxon>Bacillota</taxon>
        <taxon>Bacilli</taxon>
        <taxon>Bacillales</taxon>
        <taxon>Bacillaceae</taxon>
        <taxon>Salicibibacter</taxon>
    </lineage>
</organism>
<dbReference type="Pfam" id="PF01546">
    <property type="entry name" value="Peptidase_M20"/>
    <property type="match status" value="1"/>
</dbReference>
<dbReference type="KEGG" id="scia:HUG15_13350"/>
<dbReference type="PANTHER" id="PTHR30575">
    <property type="entry name" value="PEPTIDASE M20"/>
    <property type="match status" value="1"/>
</dbReference>
<dbReference type="Pfam" id="PF07687">
    <property type="entry name" value="M20_dimer"/>
    <property type="match status" value="1"/>
</dbReference>
<dbReference type="EMBL" id="CP054705">
    <property type="protein sequence ID" value="QQK76450.1"/>
    <property type="molecule type" value="Genomic_DNA"/>
</dbReference>
<dbReference type="FunFam" id="3.30.70.360:FF:000004">
    <property type="entry name" value="Peptidase M20 domain-containing protein 2"/>
    <property type="match status" value="1"/>
</dbReference>